<evidence type="ECO:0000256" key="3">
    <source>
        <dbReference type="ARBA" id="ARBA00022475"/>
    </source>
</evidence>
<dbReference type="Proteomes" id="UP000073816">
    <property type="component" value="Chromosome"/>
</dbReference>
<feature type="region of interest" description="Disordered" evidence="8">
    <location>
        <begin position="100"/>
        <end position="126"/>
    </location>
</feature>
<dbReference type="RefSeq" id="WP_236778602.1">
    <property type="nucleotide sequence ID" value="NZ_CP012836.1"/>
</dbReference>
<keyword evidence="3 7" id="KW-1003">Cell membrane</keyword>
<comment type="subcellular location">
    <subcellularLocation>
        <location evidence="1">Cell membrane</location>
        <topology evidence="1">Multi-pass membrane protein</topology>
    </subcellularLocation>
</comment>
<keyword evidence="4 9" id="KW-0812">Transmembrane</keyword>
<dbReference type="STRING" id="1727163.AO498_13695"/>
<proteinExistence type="inferred from homology"/>
<feature type="transmembrane region" description="Helical" evidence="9">
    <location>
        <begin position="486"/>
        <end position="506"/>
    </location>
</feature>
<dbReference type="InterPro" id="IPR024194">
    <property type="entry name" value="Ac/AlaTfrase_AlgI/DltB"/>
</dbReference>
<gene>
    <name evidence="10" type="ORF">AO498_13695</name>
</gene>
<comment type="similarity">
    <text evidence="2 7">Belongs to the membrane-bound acyltransferase family.</text>
</comment>
<sequence length="548" mass="62975">MLFNSFEFLIFLPLAFLGYWFVFQRNIKLQNAFILLGSYVFYGWWDWRFLGLIIASSAVDYWCGLKLGSVIARRRNSLPRTNVGDDEAISKEPERLLQAGNERAESESLSSLRNDDDTSDIGHRPSDITSVSHLRSTVIKPFQGKNLYLTLSLVFNLGLLGFFKYFNFFIESATDLIHLFGFQAHPSTLNLILPVGISFYTFQTMSYTIDVYRGKMEATKDPIAFFSYVAFFPQLVAGPIERAAHLLPQFLKKREFEYQQGSDGMKLILWGLFKKIVVADNCALVVNPIFENYQTASGLELMMGAVLFAFQIYGDFSGYSDIAIGTAKLFGFDLMTNFRTPYFSRDIAEFWRRWHISLSTWFRDYVYIPLGGSRVSKAKAIRNIFIVFLVSGFWHGANWTFIVWGAIHAALFIPLFIFNKHRTYLNDGRYDGYRGLIPSFREFTQILFTFTLVTLAWIFFRAPSIGDAWGFLSGIFSHDLRAGFQLAPYLLSLVGIAMMLGIEWTFRTEIALSFRSPVLRYGGYIGVVMVILFFGAFFNPQDFIYFQF</sequence>
<accession>A0A142EQU1</accession>
<dbReference type="PANTHER" id="PTHR13285:SF18">
    <property type="entry name" value="PROTEIN-CYSTEINE N-PALMITOYLTRANSFERASE RASP"/>
    <property type="match status" value="1"/>
</dbReference>
<dbReference type="PIRSF" id="PIRSF500217">
    <property type="entry name" value="AlgI"/>
    <property type="match status" value="1"/>
</dbReference>
<dbReference type="InterPro" id="IPR004299">
    <property type="entry name" value="MBOAT_fam"/>
</dbReference>
<feature type="transmembrane region" description="Helical" evidence="9">
    <location>
        <begin position="6"/>
        <end position="22"/>
    </location>
</feature>
<dbReference type="GO" id="GO:0016746">
    <property type="term" value="F:acyltransferase activity"/>
    <property type="evidence" value="ECO:0007669"/>
    <property type="project" value="UniProtKB-KW"/>
</dbReference>
<evidence type="ECO:0000256" key="2">
    <source>
        <dbReference type="ARBA" id="ARBA00010323"/>
    </source>
</evidence>
<organism evidence="10 11">
    <name type="scientific">Algoriphagus sanaruensis</name>
    <dbReference type="NCBI Taxonomy" id="1727163"/>
    <lineage>
        <taxon>Bacteria</taxon>
        <taxon>Pseudomonadati</taxon>
        <taxon>Bacteroidota</taxon>
        <taxon>Cytophagia</taxon>
        <taxon>Cytophagales</taxon>
        <taxon>Cyclobacteriaceae</taxon>
        <taxon>Algoriphagus</taxon>
    </lineage>
</organism>
<keyword evidence="6 7" id="KW-0472">Membrane</keyword>
<dbReference type="Pfam" id="PF03062">
    <property type="entry name" value="MBOAT"/>
    <property type="match status" value="1"/>
</dbReference>
<feature type="transmembrane region" description="Helical" evidence="9">
    <location>
        <begin position="401"/>
        <end position="419"/>
    </location>
</feature>
<dbReference type="InterPro" id="IPR028362">
    <property type="entry name" value="AlgI"/>
</dbReference>
<feature type="compositionally biased region" description="Basic and acidic residues" evidence="8">
    <location>
        <begin position="113"/>
        <end position="126"/>
    </location>
</feature>
<dbReference type="PATRIC" id="fig|1727163.4.peg.2859"/>
<dbReference type="PANTHER" id="PTHR13285">
    <property type="entry name" value="ACYLTRANSFERASE"/>
    <property type="match status" value="1"/>
</dbReference>
<evidence type="ECO:0000256" key="4">
    <source>
        <dbReference type="ARBA" id="ARBA00022692"/>
    </source>
</evidence>
<feature type="transmembrane region" description="Helical" evidence="9">
    <location>
        <begin position="147"/>
        <end position="168"/>
    </location>
</feature>
<reference evidence="11" key="1">
    <citation type="submission" date="2015-09" db="EMBL/GenBank/DDBJ databases">
        <title>Complete sequence of Algoriphagus sp. M8-2.</title>
        <authorList>
            <person name="Shintani M."/>
        </authorList>
    </citation>
    <scope>NUCLEOTIDE SEQUENCE [LARGE SCALE GENOMIC DNA]</scope>
    <source>
        <strain evidence="11">M8-2</strain>
    </source>
</reference>
<evidence type="ECO:0000313" key="10">
    <source>
        <dbReference type="EMBL" id="AMQ57496.1"/>
    </source>
</evidence>
<feature type="transmembrane region" description="Helical" evidence="9">
    <location>
        <begin position="440"/>
        <end position="460"/>
    </location>
</feature>
<keyword evidence="11" id="KW-1185">Reference proteome</keyword>
<dbReference type="EMBL" id="CP012836">
    <property type="protein sequence ID" value="AMQ57496.1"/>
    <property type="molecule type" value="Genomic_DNA"/>
</dbReference>
<name>A0A142EQU1_9BACT</name>
<evidence type="ECO:0000256" key="7">
    <source>
        <dbReference type="PIRNR" id="PIRNR016636"/>
    </source>
</evidence>
<keyword evidence="7 10" id="KW-0808">Transferase</keyword>
<evidence type="ECO:0000256" key="5">
    <source>
        <dbReference type="ARBA" id="ARBA00022989"/>
    </source>
</evidence>
<dbReference type="AlphaFoldDB" id="A0A142EQU1"/>
<reference evidence="10 11" key="2">
    <citation type="journal article" date="2016" name="Genome Announc.">
        <title>Complete Genome Sequence of Algoriphagus sp. Strain M8-2, Isolated from a Brackish Lake.</title>
        <authorList>
            <person name="Muraguchi Y."/>
            <person name="Kushimoto K."/>
            <person name="Ohtsubo Y."/>
            <person name="Suzuki T."/>
            <person name="Dohra H."/>
            <person name="Kimbara K."/>
            <person name="Shintani M."/>
        </authorList>
    </citation>
    <scope>NUCLEOTIDE SEQUENCE [LARGE SCALE GENOMIC DNA]</scope>
    <source>
        <strain evidence="10 11">M8-2</strain>
    </source>
</reference>
<feature type="transmembrane region" description="Helical" evidence="9">
    <location>
        <begin position="518"/>
        <end position="538"/>
    </location>
</feature>
<dbReference type="GO" id="GO:0042121">
    <property type="term" value="P:alginic acid biosynthetic process"/>
    <property type="evidence" value="ECO:0007669"/>
    <property type="project" value="InterPro"/>
</dbReference>
<dbReference type="InterPro" id="IPR051085">
    <property type="entry name" value="MB_O-acyltransferase"/>
</dbReference>
<dbReference type="PIRSF" id="PIRSF016636">
    <property type="entry name" value="AlgI_DltB"/>
    <property type="match status" value="1"/>
</dbReference>
<dbReference type="GO" id="GO:0005886">
    <property type="term" value="C:plasma membrane"/>
    <property type="evidence" value="ECO:0007669"/>
    <property type="project" value="UniProtKB-SubCell"/>
</dbReference>
<evidence type="ECO:0000256" key="1">
    <source>
        <dbReference type="ARBA" id="ARBA00004651"/>
    </source>
</evidence>
<protein>
    <submittedName>
        <fullName evidence="10">Acyltransferase</fullName>
    </submittedName>
</protein>
<evidence type="ECO:0000256" key="6">
    <source>
        <dbReference type="ARBA" id="ARBA00023136"/>
    </source>
</evidence>
<evidence type="ECO:0000256" key="8">
    <source>
        <dbReference type="SAM" id="MobiDB-lite"/>
    </source>
</evidence>
<evidence type="ECO:0000256" key="9">
    <source>
        <dbReference type="SAM" id="Phobius"/>
    </source>
</evidence>
<evidence type="ECO:0000313" key="11">
    <source>
        <dbReference type="Proteomes" id="UP000073816"/>
    </source>
</evidence>
<feature type="transmembrane region" description="Helical" evidence="9">
    <location>
        <begin position="51"/>
        <end position="72"/>
    </location>
</feature>
<keyword evidence="7 10" id="KW-0012">Acyltransferase</keyword>
<keyword evidence="5 9" id="KW-1133">Transmembrane helix</keyword>
<feature type="transmembrane region" description="Helical" evidence="9">
    <location>
        <begin position="188"/>
        <end position="209"/>
    </location>
</feature>
<dbReference type="KEGG" id="alm:AO498_13695"/>